<protein>
    <submittedName>
        <fullName evidence="2">Uncharacterized protein</fullName>
    </submittedName>
</protein>
<proteinExistence type="predicted"/>
<evidence type="ECO:0000256" key="1">
    <source>
        <dbReference type="SAM" id="MobiDB-lite"/>
    </source>
</evidence>
<feature type="region of interest" description="Disordered" evidence="1">
    <location>
        <begin position="60"/>
        <end position="89"/>
    </location>
</feature>
<organism evidence="2 3">
    <name type="scientific">Flavobacterium cupriresistens</name>
    <dbReference type="NCBI Taxonomy" id="2893885"/>
    <lineage>
        <taxon>Bacteria</taxon>
        <taxon>Pseudomonadati</taxon>
        <taxon>Bacteroidota</taxon>
        <taxon>Flavobacteriia</taxon>
        <taxon>Flavobacteriales</taxon>
        <taxon>Flavobacteriaceae</taxon>
        <taxon>Flavobacterium</taxon>
    </lineage>
</organism>
<evidence type="ECO:0000313" key="2">
    <source>
        <dbReference type="EMBL" id="MDX6191301.1"/>
    </source>
</evidence>
<sequence length="666" mass="69654">MPTNINIILGWFKTGKKPTEKQFWDSWLSFWHKDEQIPQNSVANLTDTLDAKVGKSIFDSHQTDKNAHGPLLNLKEDKSEKGQANGYAPLDENQKISTTYLPTVPAPVLDSVLAVGNISAKDITLQESYFTTTVSKGTVNLEYDAGADLLNNQVNYNGMILNYSQEGIPMHSTILNAGSISVKDEQKGDATSLDPTRFIISHSGTKLNIKGENATGTEKNLQLPNANATLAVAVNGNAADASGNITLPIDTTSTISNLSTVQGTTATAALNTLNSLKADLSSPTFTDIPNAPTAAIGTNTSQIATTAFVAQAMSSATDTENVKLTGNQSVSGNKLMVNTGSNLSIFRVLTQSDAANPGIIATTASTTQPALRVSATSANDTTAQKIAIGQQGTTGLEVSNIDVNTNPTSRLLVLNNTASKNNGVPLTVIKNAATVASISDVGDITGLSFVKTGGTKTQFLKADGSIDSNTYITTSADSNYLKLTGAQTIGGEKTISNSSGALYLSSVARNSTVFKSEISGIANISPSFSTANDIPAVVLNSTNTGVLLEGRNSGNPTFTLDKTGNATANSFIKTGGTSNQYLRADGTSSVILSGSAILNLSSASSDATLQVEGAELSDVVSLGIDHACVTKYTEYYAWVSSLNTVTVRVKNLDQPVSGLFKVKVFK</sequence>
<name>A0ABU4RFC7_9FLAO</name>
<comment type="caution">
    <text evidence="2">The sequence shown here is derived from an EMBL/GenBank/DDBJ whole genome shotgun (WGS) entry which is preliminary data.</text>
</comment>
<reference evidence="2 3" key="1">
    <citation type="submission" date="2023-11" db="EMBL/GenBank/DDBJ databases">
        <title>Unpublished Manusciprt.</title>
        <authorList>
            <person name="Saticioglu I.B."/>
            <person name="Ay H."/>
            <person name="Ajmi N."/>
            <person name="Altun S."/>
            <person name="Duman M."/>
        </authorList>
    </citation>
    <scope>NUCLEOTIDE SEQUENCE [LARGE SCALE GENOMIC DNA]</scope>
    <source>
        <strain evidence="2 3">Fl-318</strain>
    </source>
</reference>
<gene>
    <name evidence="2" type="ORF">SGQ83_18245</name>
</gene>
<dbReference type="Proteomes" id="UP001273350">
    <property type="component" value="Unassembled WGS sequence"/>
</dbReference>
<dbReference type="RefSeq" id="WP_230002835.1">
    <property type="nucleotide sequence ID" value="NZ_CP087134.1"/>
</dbReference>
<dbReference type="EMBL" id="JAWXVI010000009">
    <property type="protein sequence ID" value="MDX6191301.1"/>
    <property type="molecule type" value="Genomic_DNA"/>
</dbReference>
<evidence type="ECO:0000313" key="3">
    <source>
        <dbReference type="Proteomes" id="UP001273350"/>
    </source>
</evidence>
<accession>A0ABU4RFC7</accession>
<keyword evidence="3" id="KW-1185">Reference proteome</keyword>